<dbReference type="AlphaFoldDB" id="A0A1V1HZZ4"/>
<keyword evidence="1" id="KW-1133">Transmembrane helix</keyword>
<dbReference type="EMBL" id="LN555523">
    <property type="protein sequence ID" value="CED93551.1"/>
    <property type="molecule type" value="Genomic_DNA"/>
</dbReference>
<dbReference type="RefSeq" id="WP_180703257.1">
    <property type="nucleotide sequence ID" value="NZ_LN555523.1"/>
</dbReference>
<evidence type="ECO:0000259" key="2">
    <source>
        <dbReference type="Pfam" id="PF05569"/>
    </source>
</evidence>
<evidence type="ECO:0000313" key="3">
    <source>
        <dbReference type="EMBL" id="CED93551.1"/>
    </source>
</evidence>
<reference evidence="3 4" key="1">
    <citation type="submission" date="2014-04" db="EMBL/GenBank/DDBJ databases">
        <authorList>
            <person name="Hornung B.V."/>
        </authorList>
    </citation>
    <scope>NUCLEOTIDE SEQUENCE [LARGE SCALE GENOMIC DNA]</scope>
    <source>
        <strain evidence="3 4">CRIB</strain>
    </source>
</reference>
<dbReference type="Pfam" id="PF05569">
    <property type="entry name" value="Peptidase_M56"/>
    <property type="match status" value="1"/>
</dbReference>
<dbReference type="InterPro" id="IPR052173">
    <property type="entry name" value="Beta-lactam_resp_regulator"/>
</dbReference>
<name>A0A1V1HZZ4_9FIRM</name>
<dbReference type="Proteomes" id="UP000245622">
    <property type="component" value="Chromosome 1"/>
</dbReference>
<gene>
    <name evidence="3" type="ORF">CRIB_799</name>
</gene>
<proteinExistence type="predicted"/>
<dbReference type="GeneID" id="82204981"/>
<feature type="transmembrane region" description="Helical" evidence="1">
    <location>
        <begin position="37"/>
        <end position="59"/>
    </location>
</feature>
<keyword evidence="1" id="KW-0472">Membrane</keyword>
<dbReference type="InterPro" id="IPR008756">
    <property type="entry name" value="Peptidase_M56"/>
</dbReference>
<dbReference type="CDD" id="cd07341">
    <property type="entry name" value="M56_BlaR1_MecR1_like"/>
    <property type="match status" value="1"/>
</dbReference>
<dbReference type="PANTHER" id="PTHR34978:SF3">
    <property type="entry name" value="SLR0241 PROTEIN"/>
    <property type="match status" value="1"/>
</dbReference>
<keyword evidence="4" id="KW-1185">Reference proteome</keyword>
<organism evidence="3 4">
    <name type="scientific">Romboutsia ilealis</name>
    <dbReference type="NCBI Taxonomy" id="1115758"/>
    <lineage>
        <taxon>Bacteria</taxon>
        <taxon>Bacillati</taxon>
        <taxon>Bacillota</taxon>
        <taxon>Clostridia</taxon>
        <taxon>Peptostreptococcales</taxon>
        <taxon>Peptostreptococcaceae</taxon>
        <taxon>Romboutsia</taxon>
    </lineage>
</organism>
<evidence type="ECO:0000313" key="4">
    <source>
        <dbReference type="Proteomes" id="UP000245622"/>
    </source>
</evidence>
<feature type="transmembrane region" description="Helical" evidence="1">
    <location>
        <begin position="92"/>
        <end position="113"/>
    </location>
</feature>
<dbReference type="PANTHER" id="PTHR34978">
    <property type="entry name" value="POSSIBLE SENSOR-TRANSDUCER PROTEIN BLAR"/>
    <property type="match status" value="1"/>
</dbReference>
<protein>
    <submittedName>
        <fullName evidence="3">Peptidase, M56</fullName>
    </submittedName>
</protein>
<feature type="domain" description="Peptidase M56" evidence="2">
    <location>
        <begin position="88"/>
        <end position="284"/>
    </location>
</feature>
<feature type="transmembrane region" description="Helical" evidence="1">
    <location>
        <begin position="294"/>
        <end position="314"/>
    </location>
</feature>
<feature type="transmembrane region" description="Helical" evidence="1">
    <location>
        <begin position="6"/>
        <end position="25"/>
    </location>
</feature>
<accession>A0A1V1HZZ4</accession>
<dbReference type="KEGG" id="ril:CRIB_799"/>
<sequence length="393" mass="46611">MDKIFIEIIKLSFYSFIPIAIFIYLSNNDNFKYNSKFKYNLSIIIAIRMLFIFKIKIYLPKQLYTSNNLSSKSININPYSKFINNGFNLFNLLFYIWLIIIVFISIYLLYKYIKFNLALSRARQSINDNLIINVLINQQNDLKIKQNVDIYKLDGLYTPIITGIFKSKIILPDKKYTESELNFILKHELIHYKRKDNFFKCLMTMVNIIYWFNPIIYILRNFFYEQCELSCDETVIDNYSLFEIKEYSLMLLDTIKSNNQIEIPLYISQLKTKKSNKVKRRINNMFLLKNKKRGITLCIVLCTIVTSTAFLFQYSNATDEVHAENVDLNEFIKAVGTNNKIGYVKKNDLYNPQPLNTLEEVEAYIKEKEKNPIRMIPLYDESGKNIIGEYRID</sequence>
<evidence type="ECO:0000256" key="1">
    <source>
        <dbReference type="SAM" id="Phobius"/>
    </source>
</evidence>
<keyword evidence="1" id="KW-0812">Transmembrane</keyword>